<dbReference type="GO" id="GO:0051607">
    <property type="term" value="P:defense response to virus"/>
    <property type="evidence" value="ECO:0007669"/>
    <property type="project" value="UniProtKB-KW"/>
</dbReference>
<dbReference type="GO" id="GO:0016779">
    <property type="term" value="F:nucleotidyltransferase activity"/>
    <property type="evidence" value="ECO:0007669"/>
    <property type="project" value="InterPro"/>
</dbReference>
<sequence>MSVLAYLNTIESNVKLDKDTERDGINRSVNTLKSRLSEYFDDEISLVTVFGSYDRDTLLSRYYDAKSDVDVMVRFQNSDYRPQTYLDKLKRFAERKYLSSQNEQSSPAIVLNLNHIRFELVPSIYQYYAERIPAPANNYQDWISTDPSKIKNDLDSHNRSHKYITKRLVRLLKYWNIKQGRIYSSFELETHIVSHYYFPDNNLKELFYRAIDYLPLYNLPTYKQQRVKSTKRIVKEAKEYEDQNFPYLAESKIATLFL</sequence>
<dbReference type="SUPFAM" id="SSF81301">
    <property type="entry name" value="Nucleotidyltransferase"/>
    <property type="match status" value="1"/>
</dbReference>
<evidence type="ECO:0000313" key="2">
    <source>
        <dbReference type="EMBL" id="THH37816.1"/>
    </source>
</evidence>
<dbReference type="EMBL" id="SRSF01000005">
    <property type="protein sequence ID" value="THH37816.1"/>
    <property type="molecule type" value="Genomic_DNA"/>
</dbReference>
<dbReference type="InterPro" id="IPR043519">
    <property type="entry name" value="NT_sf"/>
</dbReference>
<name>A0A4S4NE58_9BACT</name>
<keyword evidence="2" id="KW-0808">Transferase</keyword>
<dbReference type="RefSeq" id="WP_136459664.1">
    <property type="nucleotide sequence ID" value="NZ_SRSF01000005.1"/>
</dbReference>
<dbReference type="InterPro" id="IPR006116">
    <property type="entry name" value="NT_2-5OAS_ClassI-CCAase"/>
</dbReference>
<dbReference type="Gene3D" id="3.30.460.10">
    <property type="entry name" value="Beta Polymerase, domain 2"/>
    <property type="match status" value="1"/>
</dbReference>
<dbReference type="CDD" id="cd05400">
    <property type="entry name" value="NT_2-5OAS_ClassI-CCAase"/>
    <property type="match status" value="1"/>
</dbReference>
<evidence type="ECO:0000256" key="1">
    <source>
        <dbReference type="ARBA" id="ARBA00023118"/>
    </source>
</evidence>
<protein>
    <submittedName>
        <fullName evidence="2">Nucleotidyltransferase</fullName>
    </submittedName>
</protein>
<reference evidence="2 3" key="1">
    <citation type="submission" date="2019-04" db="EMBL/GenBank/DDBJ databases">
        <title>Lewinella litorea sp. nov., isolated from a marine sand.</title>
        <authorList>
            <person name="Yoon J.-H."/>
        </authorList>
    </citation>
    <scope>NUCLEOTIDE SEQUENCE [LARGE SCALE GENOMIC DNA]</scope>
    <source>
        <strain evidence="2 3">HSMS-39</strain>
    </source>
</reference>
<proteinExistence type="predicted"/>
<keyword evidence="1" id="KW-0051">Antiviral defense</keyword>
<evidence type="ECO:0000313" key="3">
    <source>
        <dbReference type="Proteomes" id="UP000308528"/>
    </source>
</evidence>
<gene>
    <name evidence="2" type="ORF">E4021_12305</name>
</gene>
<dbReference type="Proteomes" id="UP000308528">
    <property type="component" value="Unassembled WGS sequence"/>
</dbReference>
<organism evidence="2 3">
    <name type="scientific">Neolewinella litorea</name>
    <dbReference type="NCBI Taxonomy" id="2562452"/>
    <lineage>
        <taxon>Bacteria</taxon>
        <taxon>Pseudomonadati</taxon>
        <taxon>Bacteroidota</taxon>
        <taxon>Saprospiria</taxon>
        <taxon>Saprospirales</taxon>
        <taxon>Lewinellaceae</taxon>
        <taxon>Neolewinella</taxon>
    </lineage>
</organism>
<dbReference type="Pfam" id="PF18144">
    <property type="entry name" value="SMODS"/>
    <property type="match status" value="1"/>
</dbReference>
<accession>A0A4S4NE58</accession>
<dbReference type="AlphaFoldDB" id="A0A4S4NE58"/>
<comment type="caution">
    <text evidence="2">The sequence shown here is derived from an EMBL/GenBank/DDBJ whole genome shotgun (WGS) entry which is preliminary data.</text>
</comment>
<keyword evidence="3" id="KW-1185">Reference proteome</keyword>
<dbReference type="OrthoDB" id="2082416at2"/>